<evidence type="ECO:0000256" key="5">
    <source>
        <dbReference type="ARBA" id="ARBA00026073"/>
    </source>
</evidence>
<evidence type="ECO:0000256" key="8">
    <source>
        <dbReference type="NCBIfam" id="TIGR01128"/>
    </source>
</evidence>
<proteinExistence type="inferred from homology"/>
<keyword evidence="1" id="KW-0808">Transferase</keyword>
<comment type="similarity">
    <text evidence="6">Belongs to the DNA polymerase HolA subunit family.</text>
</comment>
<dbReference type="Proteomes" id="UP000009061">
    <property type="component" value="Chromosome"/>
</dbReference>
<dbReference type="STRING" id="1142511.WIGMOR_0613"/>
<dbReference type="GO" id="GO:0009360">
    <property type="term" value="C:DNA polymerase III complex"/>
    <property type="evidence" value="ECO:0007669"/>
    <property type="project" value="UniProtKB-UniRule"/>
</dbReference>
<keyword evidence="3" id="KW-0235">DNA replication</keyword>
<dbReference type="PANTHER" id="PTHR34388:SF1">
    <property type="entry name" value="DNA POLYMERASE III SUBUNIT DELTA"/>
    <property type="match status" value="1"/>
</dbReference>
<dbReference type="KEGG" id="wgl:WIGMOR_0613"/>
<dbReference type="EMBL" id="CP003315">
    <property type="protein sequence ID" value="AFA41427.1"/>
    <property type="molecule type" value="Genomic_DNA"/>
</dbReference>
<evidence type="ECO:0000313" key="10">
    <source>
        <dbReference type="Proteomes" id="UP000009061"/>
    </source>
</evidence>
<dbReference type="SUPFAM" id="SSF48019">
    <property type="entry name" value="post-AAA+ oligomerization domain-like"/>
    <property type="match status" value="1"/>
</dbReference>
<accession>H6Q5E4</accession>
<dbReference type="GO" id="GO:0006261">
    <property type="term" value="P:DNA-templated DNA replication"/>
    <property type="evidence" value="ECO:0007669"/>
    <property type="project" value="TreeGrafter"/>
</dbReference>
<protein>
    <recommendedName>
        <fullName evidence="8">DNA polymerase III subunit delta</fullName>
        <ecNumber evidence="8">2.7.7.7</ecNumber>
    </recommendedName>
</protein>
<comment type="subunit">
    <text evidence="5">DNA polymerase III contains a core (composed of alpha, epsilon and theta chains) that associates with a tau subunit. This core dimerizes to form the POLIII' complex. PolIII' associates with the gamma complex (composed of gamma, delta, delta', psi and chi chains) and with the beta chain to form the complete DNA polymerase III complex.</text>
</comment>
<dbReference type="HOGENOM" id="CLU_767153_0_0_6"/>
<comment type="catalytic activity">
    <reaction evidence="7">
        <text>DNA(n) + a 2'-deoxyribonucleoside 5'-triphosphate = DNA(n+1) + diphosphate</text>
        <dbReference type="Rhea" id="RHEA:22508"/>
        <dbReference type="Rhea" id="RHEA-COMP:17339"/>
        <dbReference type="Rhea" id="RHEA-COMP:17340"/>
        <dbReference type="ChEBI" id="CHEBI:33019"/>
        <dbReference type="ChEBI" id="CHEBI:61560"/>
        <dbReference type="ChEBI" id="CHEBI:173112"/>
        <dbReference type="EC" id="2.7.7.7"/>
    </reaction>
</comment>
<keyword evidence="10" id="KW-1185">Reference proteome</keyword>
<evidence type="ECO:0000256" key="6">
    <source>
        <dbReference type="ARBA" id="ARBA00034754"/>
    </source>
</evidence>
<evidence type="ECO:0000256" key="1">
    <source>
        <dbReference type="ARBA" id="ARBA00022679"/>
    </source>
</evidence>
<dbReference type="AlphaFoldDB" id="H6Q5E4"/>
<name>H6Q5E4_WIGGL</name>
<dbReference type="InterPro" id="IPR005790">
    <property type="entry name" value="DNA_polIII_delta"/>
</dbReference>
<evidence type="ECO:0000256" key="7">
    <source>
        <dbReference type="ARBA" id="ARBA00049244"/>
    </source>
</evidence>
<evidence type="ECO:0000256" key="3">
    <source>
        <dbReference type="ARBA" id="ARBA00022705"/>
    </source>
</evidence>
<organism evidence="9 10">
    <name type="scientific">Wigglesworthia glossinidia endosymbiont of Glossina morsitans morsitans</name>
    <name type="common">Yale colony</name>
    <dbReference type="NCBI Taxonomy" id="1142511"/>
    <lineage>
        <taxon>Bacteria</taxon>
        <taxon>Pseudomonadati</taxon>
        <taxon>Pseudomonadota</taxon>
        <taxon>Gammaproteobacteria</taxon>
        <taxon>Enterobacterales</taxon>
        <taxon>Erwiniaceae</taxon>
        <taxon>Wigglesworthia</taxon>
    </lineage>
</organism>
<dbReference type="GO" id="GO:0003887">
    <property type="term" value="F:DNA-directed DNA polymerase activity"/>
    <property type="evidence" value="ECO:0007669"/>
    <property type="project" value="UniProtKB-UniRule"/>
</dbReference>
<reference evidence="9 10" key="1">
    <citation type="journal article" date="2012" name="MBio">
        <title>Insight into the transmission biology and species-specific functional capabilities of tsetse (Diptera: glossinidae) obligate symbiont wigglesworthia.</title>
        <authorList>
            <person name="Rio R.V."/>
            <person name="Symula R.E."/>
            <person name="Wang J."/>
            <person name="Lohs C."/>
            <person name="Wu Y.N."/>
            <person name="Snyder A.K."/>
            <person name="Bjornson R.D."/>
            <person name="Oshima K."/>
            <person name="Biehl B.S."/>
            <person name="Perna N.T."/>
            <person name="Hattori M."/>
            <person name="Aksoy S."/>
        </authorList>
    </citation>
    <scope>NUCLEOTIDE SEQUENCE [LARGE SCALE GENOMIC DNA]</scope>
    <source>
        <strain evidence="9">WGM</strain>
    </source>
</reference>
<keyword evidence="4" id="KW-0239">DNA-directed DNA polymerase</keyword>
<sequence>MNYFINCIYFIILINSMFNIKLKNKNQKKLYILVGDQFFLLEKIIQKILFNIRSTEKIIHYKFYITSNINWTDIFNKFYNFDLFNAKIHILLIFPEKITIDMHQNLSILTSLLKQSNILTICINQITNLIKNQVWFKNIKNSSTIIDCNINTQKKFSSWVRNFNQILKISIDVDSEIFLFKIFKKNTYAALKLLEKFSILFPDQLINLSKIEKIVNSELIYTVDQLISVVFQRNINLSIFILSKIKMQKIFDPLIILRKIQNKVVYIIKIKENLININDNKICQKNYKLILDFSEKISINQLNSIINLMLILEIILKKSGKKILVWHFFNEIILILCGYHSPITKIYEKKINFNCFLRRYF</sequence>
<dbReference type="Gene3D" id="1.10.8.60">
    <property type="match status" value="1"/>
</dbReference>
<dbReference type="PANTHER" id="PTHR34388">
    <property type="entry name" value="DNA POLYMERASE III SUBUNIT DELTA"/>
    <property type="match status" value="1"/>
</dbReference>
<dbReference type="SUPFAM" id="SSF52540">
    <property type="entry name" value="P-loop containing nucleoside triphosphate hydrolases"/>
    <property type="match status" value="1"/>
</dbReference>
<dbReference type="NCBIfam" id="TIGR01128">
    <property type="entry name" value="holA"/>
    <property type="match status" value="1"/>
</dbReference>
<dbReference type="Gene3D" id="3.40.50.300">
    <property type="entry name" value="P-loop containing nucleotide triphosphate hydrolases"/>
    <property type="match status" value="1"/>
</dbReference>
<gene>
    <name evidence="9" type="ORF">WIGMOR_0613</name>
</gene>
<dbReference type="eggNOG" id="COG1466">
    <property type="taxonomic scope" value="Bacteria"/>
</dbReference>
<dbReference type="InterPro" id="IPR008921">
    <property type="entry name" value="DNA_pol3_clamp-load_cplx_C"/>
</dbReference>
<evidence type="ECO:0000256" key="2">
    <source>
        <dbReference type="ARBA" id="ARBA00022695"/>
    </source>
</evidence>
<keyword evidence="2" id="KW-0548">Nucleotidyltransferase</keyword>
<dbReference type="EC" id="2.7.7.7" evidence="8"/>
<evidence type="ECO:0000256" key="4">
    <source>
        <dbReference type="ARBA" id="ARBA00022932"/>
    </source>
</evidence>
<evidence type="ECO:0000313" key="9">
    <source>
        <dbReference type="EMBL" id="AFA41427.1"/>
    </source>
</evidence>
<dbReference type="InterPro" id="IPR027417">
    <property type="entry name" value="P-loop_NTPase"/>
</dbReference>
<dbReference type="GO" id="GO:0003677">
    <property type="term" value="F:DNA binding"/>
    <property type="evidence" value="ECO:0007669"/>
    <property type="project" value="InterPro"/>
</dbReference>